<evidence type="ECO:0000256" key="7">
    <source>
        <dbReference type="ARBA" id="ARBA00023136"/>
    </source>
</evidence>
<dbReference type="PANTHER" id="PTHR30069:SF29">
    <property type="entry name" value="HEMOGLOBIN AND HEMOGLOBIN-HAPTOGLOBIN-BINDING PROTEIN 1-RELATED"/>
    <property type="match status" value="1"/>
</dbReference>
<evidence type="ECO:0000259" key="13">
    <source>
        <dbReference type="Pfam" id="PF00593"/>
    </source>
</evidence>
<evidence type="ECO:0000256" key="6">
    <source>
        <dbReference type="ARBA" id="ARBA00023077"/>
    </source>
</evidence>
<dbReference type="KEGG" id="bbae:FRD01_22915"/>
<comment type="similarity">
    <text evidence="10 11">Belongs to the TonB-dependent receptor family.</text>
</comment>
<evidence type="ECO:0000256" key="4">
    <source>
        <dbReference type="ARBA" id="ARBA00022692"/>
    </source>
</evidence>
<sequence length="635" mass="69818">MRTQVATFLVWTFLTSTAWAQEVPYLTDDYVVTGTRTERDPEKAPIATEVISKEELEITPATKLSEVLQQSPGVTIDRELKGAGAGVQLQGMDSKHVLILVDGQPVVGRFGGVVDMDRFLLAGVDRIEIIKGPSSALYGSDAMGGVVNIITDETTGPRVSGEVGASYGSLNEVDSFGKLSFQAGKWNVKNSVGFRRRDAFDLDESDPSTTGGEDQMLSLVNRTSYALKTNVDLLANLRFNTRDRSDVDFSRGAVFNRDNQTHEGSVSLGPKVKFSNGSSLQVTGHYALFDNTLTISNPESSSTTEETLQQYAQVSSVYTMPLWDNHDVTFVGDGILESYEADRLNRSSAERMRAAAAIQDEWRIVDTLQLVSGVRVDFDTQFGVHPTPKVAARFDAMDELTFRASYAMGFRAPDFKELYLEFDTPNSPIVVRGNAELEAETSHGFNAGFEVKVADLIWNVNGFRNEIDNLILVRPVLTGLPETPTDFEYQNVSRARTQGLETSISARIHPTLRVGLGYMFTDAKDLEEERELEGRATHRGNTSVSWLPSVGFEGTLALALTGPRVYFEEQSGAEDLEIQTDPHAILDIRLAQRLPWDLKVFGGVRNALDAGDPTYLSLAPRTFYAGLSVGFESAH</sequence>
<keyword evidence="5 12" id="KW-0732">Signal</keyword>
<dbReference type="GO" id="GO:0009279">
    <property type="term" value="C:cell outer membrane"/>
    <property type="evidence" value="ECO:0007669"/>
    <property type="project" value="UniProtKB-SubCell"/>
</dbReference>
<proteinExistence type="inferred from homology"/>
<evidence type="ECO:0000256" key="3">
    <source>
        <dbReference type="ARBA" id="ARBA00022452"/>
    </source>
</evidence>
<dbReference type="PROSITE" id="PS52016">
    <property type="entry name" value="TONB_DEPENDENT_REC_3"/>
    <property type="match status" value="1"/>
</dbReference>
<protein>
    <submittedName>
        <fullName evidence="15">TonB-dependent receptor</fullName>
    </submittedName>
</protein>
<dbReference type="Pfam" id="PF07715">
    <property type="entry name" value="Plug"/>
    <property type="match status" value="1"/>
</dbReference>
<evidence type="ECO:0000256" key="1">
    <source>
        <dbReference type="ARBA" id="ARBA00004571"/>
    </source>
</evidence>
<comment type="subcellular location">
    <subcellularLocation>
        <location evidence="1 10">Cell outer membrane</location>
        <topology evidence="1 10">Multi-pass membrane protein</topology>
    </subcellularLocation>
</comment>
<keyword evidence="3 10" id="KW-1134">Transmembrane beta strand</keyword>
<dbReference type="InterPro" id="IPR039426">
    <property type="entry name" value="TonB-dep_rcpt-like"/>
</dbReference>
<keyword evidence="16" id="KW-1185">Reference proteome</keyword>
<dbReference type="InterPro" id="IPR012910">
    <property type="entry name" value="Plug_dom"/>
</dbReference>
<keyword evidence="7 10" id="KW-0472">Membrane</keyword>
<keyword evidence="4 10" id="KW-0812">Transmembrane</keyword>
<dbReference type="Gene3D" id="2.170.130.10">
    <property type="entry name" value="TonB-dependent receptor, plug domain"/>
    <property type="match status" value="1"/>
</dbReference>
<organism evidence="15 16">
    <name type="scientific">Microvenator marinus</name>
    <dbReference type="NCBI Taxonomy" id="2600177"/>
    <lineage>
        <taxon>Bacteria</taxon>
        <taxon>Deltaproteobacteria</taxon>
        <taxon>Bradymonadales</taxon>
        <taxon>Microvenatoraceae</taxon>
        <taxon>Microvenator</taxon>
    </lineage>
</organism>
<dbReference type="GO" id="GO:0015344">
    <property type="term" value="F:siderophore uptake transmembrane transporter activity"/>
    <property type="evidence" value="ECO:0007669"/>
    <property type="project" value="TreeGrafter"/>
</dbReference>
<evidence type="ECO:0000256" key="10">
    <source>
        <dbReference type="PROSITE-ProRule" id="PRU01360"/>
    </source>
</evidence>
<dbReference type="InterPro" id="IPR036942">
    <property type="entry name" value="Beta-barrel_TonB_sf"/>
</dbReference>
<feature type="domain" description="TonB-dependent receptor plug" evidence="14">
    <location>
        <begin position="42"/>
        <end position="146"/>
    </location>
</feature>
<dbReference type="AlphaFoldDB" id="A0A5B8XVV0"/>
<evidence type="ECO:0000256" key="11">
    <source>
        <dbReference type="RuleBase" id="RU003357"/>
    </source>
</evidence>
<keyword evidence="2 10" id="KW-0813">Transport</keyword>
<evidence type="ECO:0000313" key="15">
    <source>
        <dbReference type="EMBL" id="QED30032.1"/>
    </source>
</evidence>
<dbReference type="PANTHER" id="PTHR30069">
    <property type="entry name" value="TONB-DEPENDENT OUTER MEMBRANE RECEPTOR"/>
    <property type="match status" value="1"/>
</dbReference>
<evidence type="ECO:0000259" key="14">
    <source>
        <dbReference type="Pfam" id="PF07715"/>
    </source>
</evidence>
<keyword evidence="9 10" id="KW-0998">Cell outer membrane</keyword>
<dbReference type="Gene3D" id="2.40.170.20">
    <property type="entry name" value="TonB-dependent receptor, beta-barrel domain"/>
    <property type="match status" value="1"/>
</dbReference>
<evidence type="ECO:0000256" key="8">
    <source>
        <dbReference type="ARBA" id="ARBA00023170"/>
    </source>
</evidence>
<evidence type="ECO:0000256" key="5">
    <source>
        <dbReference type="ARBA" id="ARBA00022729"/>
    </source>
</evidence>
<evidence type="ECO:0000256" key="9">
    <source>
        <dbReference type="ARBA" id="ARBA00023237"/>
    </source>
</evidence>
<feature type="chain" id="PRO_5022801818" evidence="12">
    <location>
        <begin position="21"/>
        <end position="635"/>
    </location>
</feature>
<dbReference type="InterPro" id="IPR000531">
    <property type="entry name" value="Beta-barrel_TonB"/>
</dbReference>
<dbReference type="EMBL" id="CP042467">
    <property type="protein sequence ID" value="QED30032.1"/>
    <property type="molecule type" value="Genomic_DNA"/>
</dbReference>
<reference evidence="15 16" key="1">
    <citation type="submission" date="2019-08" db="EMBL/GenBank/DDBJ databases">
        <authorList>
            <person name="Liang Q."/>
        </authorList>
    </citation>
    <scope>NUCLEOTIDE SEQUENCE [LARGE SCALE GENOMIC DNA]</scope>
    <source>
        <strain evidence="15 16">V1718</strain>
    </source>
</reference>
<dbReference type="SUPFAM" id="SSF56935">
    <property type="entry name" value="Porins"/>
    <property type="match status" value="1"/>
</dbReference>
<evidence type="ECO:0000256" key="2">
    <source>
        <dbReference type="ARBA" id="ARBA00022448"/>
    </source>
</evidence>
<keyword evidence="6 11" id="KW-0798">TonB box</keyword>
<accession>A0A5B8XVV0</accession>
<dbReference type="InterPro" id="IPR037066">
    <property type="entry name" value="Plug_dom_sf"/>
</dbReference>
<dbReference type="CDD" id="cd01347">
    <property type="entry name" value="ligand_gated_channel"/>
    <property type="match status" value="1"/>
</dbReference>
<evidence type="ECO:0000313" key="16">
    <source>
        <dbReference type="Proteomes" id="UP000321595"/>
    </source>
</evidence>
<keyword evidence="8 15" id="KW-0675">Receptor</keyword>
<name>A0A5B8XVV0_9DELT</name>
<dbReference type="Pfam" id="PF00593">
    <property type="entry name" value="TonB_dep_Rec_b-barrel"/>
    <property type="match status" value="1"/>
</dbReference>
<dbReference type="RefSeq" id="WP_146963357.1">
    <property type="nucleotide sequence ID" value="NZ_CP042467.1"/>
</dbReference>
<dbReference type="OrthoDB" id="5389752at2"/>
<feature type="domain" description="TonB-dependent receptor-like beta-barrel" evidence="13">
    <location>
        <begin position="173"/>
        <end position="606"/>
    </location>
</feature>
<feature type="signal peptide" evidence="12">
    <location>
        <begin position="1"/>
        <end position="20"/>
    </location>
</feature>
<gene>
    <name evidence="15" type="ORF">FRD01_22915</name>
</gene>
<evidence type="ECO:0000256" key="12">
    <source>
        <dbReference type="SAM" id="SignalP"/>
    </source>
</evidence>
<dbReference type="GO" id="GO:0044718">
    <property type="term" value="P:siderophore transmembrane transport"/>
    <property type="evidence" value="ECO:0007669"/>
    <property type="project" value="TreeGrafter"/>
</dbReference>
<dbReference type="Proteomes" id="UP000321595">
    <property type="component" value="Chromosome"/>
</dbReference>